<dbReference type="SUPFAM" id="SSF48557">
    <property type="entry name" value="L-aspartase-like"/>
    <property type="match status" value="1"/>
</dbReference>
<gene>
    <name evidence="3" type="ordered locus">MHC_05515</name>
</gene>
<dbReference type="SMART" id="SM00998">
    <property type="entry name" value="ADSL_C"/>
    <property type="match status" value="1"/>
</dbReference>
<name>H6N8I5_MYCHN</name>
<sequence length="546" mass="63604">MNSIRQIFDPRNKFQIWLDMEKLAVDFFYQQGKLSEWVYSKIKENLNINPFEIFQGIDISKQDYETFIKVLFNKMRFVERDWVDYAFSPSNLSDMSNSIMIRSANDHLISKVEKFKTLLKETAIKNQSKIQVGRTHGVHAEPTSFGHRFCIYYDDLNFLMDELLHLRPRLEVLCIDYKGMSNPNASFGFQNYIAVKTKLHKSINPHPSKVSYARYISILHGMCNVLYRIGKDLDLLNQVSEVIVVEQFLEEVSSLYESLSEYSFFSSFSHFADHRNINFSYMEKVLMNSTHTLDLMLELIENILENLVVNSESLSENLSLTRGNIYSQTILHYLIDRVEDKTRQEIIKDLKQMSVVVSENENLHLKDVLVKSQYKSFFNNEELNDFFDPKYHTRNMDSICGKVFFKTVPKITDLCEEGEINRILDGLSEQLNEQYESGVCLVIPSREAVLFSAKLLEKFKCSSWVLYLHSYDSFIPKDDPRIKDMSVLIFDYLVNHQSNVGHLIRKLKKAGASDVSACSLFKLNTVKNDQLDYFGMEVSENNSIED</sequence>
<dbReference type="AlphaFoldDB" id="H6N8I5"/>
<dbReference type="GO" id="GO:0070626">
    <property type="term" value="F:(S)-2-(5-amino-1-(5-phospho-D-ribosyl)imidazole-4-carboxamido) succinate lyase (fumarate-forming) activity"/>
    <property type="evidence" value="ECO:0007669"/>
    <property type="project" value="TreeGrafter"/>
</dbReference>
<proteinExistence type="predicted"/>
<dbReference type="Gene3D" id="1.10.40.30">
    <property type="entry name" value="Fumarase/aspartase (C-terminal domain)"/>
    <property type="match status" value="1"/>
</dbReference>
<dbReference type="GO" id="GO:0044208">
    <property type="term" value="P:'de novo' AMP biosynthetic process"/>
    <property type="evidence" value="ECO:0007669"/>
    <property type="project" value="TreeGrafter"/>
</dbReference>
<evidence type="ECO:0000259" key="2">
    <source>
        <dbReference type="SMART" id="SM00998"/>
    </source>
</evidence>
<evidence type="ECO:0000313" key="4">
    <source>
        <dbReference type="Proteomes" id="UP000009135"/>
    </source>
</evidence>
<dbReference type="InterPro" id="IPR022761">
    <property type="entry name" value="Fumarate_lyase_N"/>
</dbReference>
<keyword evidence="3" id="KW-0808">Transferase</keyword>
<dbReference type="InterPro" id="IPR019468">
    <property type="entry name" value="AdenyloSucc_lyase_C"/>
</dbReference>
<dbReference type="PANTHER" id="PTHR43172">
    <property type="entry name" value="ADENYLOSUCCINATE LYASE"/>
    <property type="match status" value="1"/>
</dbReference>
<dbReference type="EMBL" id="CP003199">
    <property type="protein sequence ID" value="AEW45957.2"/>
    <property type="molecule type" value="Genomic_DNA"/>
</dbReference>
<dbReference type="Gene3D" id="1.20.200.10">
    <property type="entry name" value="Fumarase/aspartase (Central domain)"/>
    <property type="match status" value="1"/>
</dbReference>
<protein>
    <submittedName>
        <fullName evidence="3">Adenylosuccinate lyase/hypoxanthine phosphoribosyltransferase</fullName>
        <ecNumber evidence="3">4.3.2.2</ecNumber>
    </submittedName>
</protein>
<keyword evidence="1 3" id="KW-0456">Lyase</keyword>
<dbReference type="KEGG" id="mhe:MHC_05515"/>
<dbReference type="EC" id="4.3.2.2" evidence="3"/>
<dbReference type="Gene3D" id="1.10.275.10">
    <property type="entry name" value="Fumarase/aspartase (N-terminal domain)"/>
    <property type="match status" value="1"/>
</dbReference>
<dbReference type="PANTHER" id="PTHR43172:SF1">
    <property type="entry name" value="ADENYLOSUCCINATE LYASE"/>
    <property type="match status" value="1"/>
</dbReference>
<dbReference type="InterPro" id="IPR024083">
    <property type="entry name" value="Fumarase/histidase_N"/>
</dbReference>
<evidence type="ECO:0000256" key="1">
    <source>
        <dbReference type="ARBA" id="ARBA00023239"/>
    </source>
</evidence>
<dbReference type="Proteomes" id="UP000009135">
    <property type="component" value="Chromosome"/>
</dbReference>
<reference evidence="3 4" key="1">
    <citation type="journal article" date="2012" name="J. Bacteriol.">
        <title>Complete genome sequence of Mycoplasma haemocanis strain Illinois.</title>
        <authorList>
            <person name="do Nascimento N.C."/>
            <person name="Guimaraes A.M."/>
            <person name="Santos A.P."/>
            <person name="Sanmiguel P.J."/>
            <person name="Messick J.B."/>
        </authorList>
    </citation>
    <scope>NUCLEOTIDE SEQUENCE [LARGE SCALE GENOMIC DNA]</scope>
    <source>
        <strain evidence="3 4">Illinois</strain>
    </source>
</reference>
<dbReference type="InterPro" id="IPR029057">
    <property type="entry name" value="PRTase-like"/>
</dbReference>
<dbReference type="GO" id="GO:0016757">
    <property type="term" value="F:glycosyltransferase activity"/>
    <property type="evidence" value="ECO:0007669"/>
    <property type="project" value="UniProtKB-KW"/>
</dbReference>
<dbReference type="Pfam" id="PF00206">
    <property type="entry name" value="Lyase_1"/>
    <property type="match status" value="1"/>
</dbReference>
<dbReference type="HOGENOM" id="CLU_403248_0_0_14"/>
<dbReference type="InterPro" id="IPR008948">
    <property type="entry name" value="L-Aspartase-like"/>
</dbReference>
<evidence type="ECO:0000313" key="3">
    <source>
        <dbReference type="EMBL" id="AEW45957.2"/>
    </source>
</evidence>
<dbReference type="OrthoDB" id="9768878at2"/>
<dbReference type="GO" id="GO:0005829">
    <property type="term" value="C:cytosol"/>
    <property type="evidence" value="ECO:0007669"/>
    <property type="project" value="TreeGrafter"/>
</dbReference>
<feature type="domain" description="Adenylosuccinate lyase C-terminal" evidence="2">
    <location>
        <begin position="322"/>
        <end position="404"/>
    </location>
</feature>
<keyword evidence="4" id="KW-1185">Reference proteome</keyword>
<dbReference type="STRING" id="1111676.MHC_05515"/>
<organism evidence="3 4">
    <name type="scientific">Mycoplasma haemocanis (strain Illinois)</name>
    <dbReference type="NCBI Taxonomy" id="1111676"/>
    <lineage>
        <taxon>Bacteria</taxon>
        <taxon>Bacillati</taxon>
        <taxon>Mycoplasmatota</taxon>
        <taxon>Mollicutes</taxon>
        <taxon>Mycoplasmataceae</taxon>
        <taxon>Mycoplasma</taxon>
    </lineage>
</organism>
<dbReference type="GO" id="GO:0004018">
    <property type="term" value="F:N6-(1,2-dicarboxyethyl)AMP AMP-lyase (fumarate-forming) activity"/>
    <property type="evidence" value="ECO:0007669"/>
    <property type="project" value="TreeGrafter"/>
</dbReference>
<dbReference type="Gene3D" id="3.40.50.2020">
    <property type="match status" value="1"/>
</dbReference>
<accession>H6N8I5</accession>
<keyword evidence="3" id="KW-0328">Glycosyltransferase</keyword>